<evidence type="ECO:0000313" key="3">
    <source>
        <dbReference type="EMBL" id="CAD9701943.1"/>
    </source>
</evidence>
<feature type="region of interest" description="Disordered" evidence="1">
    <location>
        <begin position="20"/>
        <end position="40"/>
    </location>
</feature>
<feature type="transmembrane region" description="Helical" evidence="2">
    <location>
        <begin position="194"/>
        <end position="211"/>
    </location>
</feature>
<dbReference type="EMBL" id="HBHJ01023581">
    <property type="protein sequence ID" value="CAD9701943.1"/>
    <property type="molecule type" value="Transcribed_RNA"/>
</dbReference>
<keyword evidence="2" id="KW-0812">Transmembrane</keyword>
<gene>
    <name evidence="3" type="ORF">RMAR1173_LOCUS15528</name>
</gene>
<dbReference type="AlphaFoldDB" id="A0A7S2WQR2"/>
<feature type="transmembrane region" description="Helical" evidence="2">
    <location>
        <begin position="148"/>
        <end position="168"/>
    </location>
</feature>
<feature type="region of interest" description="Disordered" evidence="1">
    <location>
        <begin position="275"/>
        <end position="300"/>
    </location>
</feature>
<sequence length="300" mass="33092">MQDHALPSRHRMPYPLAAWPFGEPRPTGQHPAALGASLADTPHLTDPAAVVRSDPSDLPIGAQRRRVTFPGAPREVQDVHHQPVGAPGDGGRASVAKEGERFRGAKHRRNPQSVVKLLLEELEDRIPTLGKLRNIGVEIRPSFPPPTLFGFVWCITIYVTALLLRRVIVALNPNDYTTRHLIQNPMLLKYLGDSWSWVLLLLAGVSIGATVRKMHDQFNSSFPVAATSRLLWFGTVAVLTLTGRGMEFAFGAWVGTYVQVLIGISVRRPDTGALNAKQDSTSRAKQLQPGGSPWAYRRWD</sequence>
<protein>
    <submittedName>
        <fullName evidence="3">Uncharacterized protein</fullName>
    </submittedName>
</protein>
<reference evidence="3" key="1">
    <citation type="submission" date="2021-01" db="EMBL/GenBank/DDBJ databases">
        <authorList>
            <person name="Corre E."/>
            <person name="Pelletier E."/>
            <person name="Niang G."/>
            <person name="Scheremetjew M."/>
            <person name="Finn R."/>
            <person name="Kale V."/>
            <person name="Holt S."/>
            <person name="Cochrane G."/>
            <person name="Meng A."/>
            <person name="Brown T."/>
            <person name="Cohen L."/>
        </authorList>
    </citation>
    <scope>NUCLEOTIDE SEQUENCE</scope>
    <source>
        <strain evidence="3">CCMP1243</strain>
    </source>
</reference>
<keyword evidence="2" id="KW-1133">Transmembrane helix</keyword>
<keyword evidence="2" id="KW-0472">Membrane</keyword>
<accession>A0A7S2WQR2</accession>
<evidence type="ECO:0000256" key="1">
    <source>
        <dbReference type="SAM" id="MobiDB-lite"/>
    </source>
</evidence>
<name>A0A7S2WQR2_9STRA</name>
<organism evidence="3">
    <name type="scientific">Rhizochromulina marina</name>
    <dbReference type="NCBI Taxonomy" id="1034831"/>
    <lineage>
        <taxon>Eukaryota</taxon>
        <taxon>Sar</taxon>
        <taxon>Stramenopiles</taxon>
        <taxon>Ochrophyta</taxon>
        <taxon>Dictyochophyceae</taxon>
        <taxon>Rhizochromulinales</taxon>
        <taxon>Rhizochromulina</taxon>
    </lineage>
</organism>
<evidence type="ECO:0000256" key="2">
    <source>
        <dbReference type="SAM" id="Phobius"/>
    </source>
</evidence>
<proteinExistence type="predicted"/>